<evidence type="ECO:0000256" key="1">
    <source>
        <dbReference type="SAM" id="MobiDB-lite"/>
    </source>
</evidence>
<proteinExistence type="predicted"/>
<sequence>MARTGTYRAGVVECKIAMQGSGHQDNGWAMHPSPSPAARRGGALRSTLSSSLMPDKTRSLLMVYRAHTINMTKKHQMPLGMAIGCDGYG</sequence>
<dbReference type="Proteomes" id="UP000817658">
    <property type="component" value="Chromosome 1"/>
</dbReference>
<accession>Q5N7W7</accession>
<evidence type="ECO:0000313" key="2">
    <source>
        <dbReference type="EMBL" id="BAD82444.1"/>
    </source>
</evidence>
<organism evidence="2">
    <name type="scientific">Oryza sativa subsp. japonica</name>
    <name type="common">Rice</name>
    <dbReference type="NCBI Taxonomy" id="39947"/>
    <lineage>
        <taxon>Eukaryota</taxon>
        <taxon>Viridiplantae</taxon>
        <taxon>Streptophyta</taxon>
        <taxon>Embryophyta</taxon>
        <taxon>Tracheophyta</taxon>
        <taxon>Spermatophyta</taxon>
        <taxon>Magnoliopsida</taxon>
        <taxon>Liliopsida</taxon>
        <taxon>Poales</taxon>
        <taxon>Poaceae</taxon>
        <taxon>BOP clade</taxon>
        <taxon>Oryzoideae</taxon>
        <taxon>Oryzeae</taxon>
        <taxon>Oryzinae</taxon>
        <taxon>Oryza</taxon>
        <taxon>Oryza sativa</taxon>
    </lineage>
</organism>
<reference evidence="2" key="1">
    <citation type="journal article" date="2002" name="Nature">
        <title>The genome sequence and structure of rice chromosome 1.</title>
        <authorList>
            <person name="Sasaki T."/>
            <person name="Matsumoto T."/>
            <person name="Yamamoto K."/>
            <person name="Sakata K."/>
            <person name="Baba T."/>
            <person name="Katayose Y."/>
            <person name="Wu J."/>
            <person name="Niimura Y."/>
            <person name="Cheng Z."/>
            <person name="Nagamura Y."/>
            <person name="Antonio B.A."/>
            <person name="Kanamori H."/>
            <person name="Hosokawa S."/>
            <person name="Masukawa M."/>
            <person name="Arikawa K."/>
            <person name="Chiden Y."/>
            <person name="Hayashi M."/>
            <person name="Okamoto M."/>
            <person name="Ando T."/>
            <person name="Aoki H."/>
            <person name="Arita K."/>
            <person name="Hamada M."/>
            <person name="Harada C."/>
            <person name="Hijishita S."/>
            <person name="Honda M."/>
            <person name="Ichikawa Y."/>
            <person name="Idonuma A."/>
            <person name="Iijima M."/>
            <person name="Ikeda M."/>
            <person name="Ikeno M."/>
            <person name="Itoh S."/>
            <person name="Itoh T."/>
            <person name="Itoh Y."/>
            <person name="Itoh Y."/>
            <person name="Iwabuchi A."/>
            <person name="Kamiya K."/>
            <person name="Karasawa W."/>
            <person name="Katagiri S."/>
            <person name="Kikuta A."/>
            <person name="Kobayashi N."/>
            <person name="Kono I."/>
            <person name="Machita K."/>
            <person name="Maehara T."/>
            <person name="Mizuno H."/>
            <person name="Mizubayashi T."/>
            <person name="Mukai Y."/>
            <person name="Nagasaki H."/>
            <person name="Nakashima M."/>
            <person name="Nakama Y."/>
            <person name="Nakamichi Y."/>
            <person name="Nakamura M."/>
            <person name="Namiki N."/>
            <person name="Negishi M."/>
            <person name="Ohta I."/>
            <person name="Ono N."/>
            <person name="Saji S."/>
            <person name="Sakai K."/>
            <person name="Shibata M."/>
            <person name="Shimokawa T."/>
            <person name="Shomura A."/>
            <person name="Song J."/>
            <person name="Takazaki Y."/>
            <person name="Terasawa K."/>
            <person name="Tsuji K."/>
            <person name="Waki K."/>
            <person name="Yamagata H."/>
            <person name="Yamane H."/>
            <person name="Yoshiki S."/>
            <person name="Yoshihara R."/>
            <person name="Yukawa K."/>
            <person name="Zhong H."/>
            <person name="Iwama H."/>
            <person name="Endo T."/>
            <person name="Ito H."/>
            <person name="Hahn J.H."/>
            <person name="Kim H.I."/>
            <person name="Eun M.Y."/>
            <person name="Yano M."/>
            <person name="Jiang J."/>
            <person name="Gojobori T."/>
        </authorList>
    </citation>
    <scope>NUCLEOTIDE SEQUENCE [LARGE SCALE GENOMIC DNA]</scope>
</reference>
<feature type="region of interest" description="Disordered" evidence="1">
    <location>
        <begin position="22"/>
        <end position="49"/>
    </location>
</feature>
<name>Q5N7W7_ORYSJ</name>
<protein>
    <submittedName>
        <fullName evidence="2">Uncharacterized protein</fullName>
    </submittedName>
</protein>
<gene>
    <name evidence="2" type="primary">P0470A12.42</name>
</gene>
<dbReference type="EMBL" id="AP003436">
    <property type="protein sequence ID" value="BAD82444.1"/>
    <property type="molecule type" value="Genomic_DNA"/>
</dbReference>
<dbReference type="AlphaFoldDB" id="Q5N7W7"/>